<dbReference type="Proteomes" id="UP001549691">
    <property type="component" value="Unassembled WGS sequence"/>
</dbReference>
<dbReference type="EMBL" id="JBEWZI010000016">
    <property type="protein sequence ID" value="MET7015404.1"/>
    <property type="molecule type" value="Genomic_DNA"/>
</dbReference>
<keyword evidence="3" id="KW-1185">Reference proteome</keyword>
<evidence type="ECO:0008006" key="4">
    <source>
        <dbReference type="Google" id="ProtNLM"/>
    </source>
</evidence>
<gene>
    <name evidence="2" type="ORF">ABXR19_14530</name>
</gene>
<name>A0ABV2TNB9_9RHOO</name>
<evidence type="ECO:0000256" key="1">
    <source>
        <dbReference type="SAM" id="Phobius"/>
    </source>
</evidence>
<keyword evidence="1" id="KW-1133">Transmembrane helix</keyword>
<keyword evidence="1" id="KW-0472">Membrane</keyword>
<evidence type="ECO:0000313" key="3">
    <source>
        <dbReference type="Proteomes" id="UP001549691"/>
    </source>
</evidence>
<dbReference type="RefSeq" id="WP_354601863.1">
    <property type="nucleotide sequence ID" value="NZ_JBEWZI010000016.1"/>
</dbReference>
<reference evidence="2 3" key="1">
    <citation type="submission" date="2024-07" db="EMBL/GenBank/DDBJ databases">
        <title>Uliginosibacterium flavum JJ3220;KACC:17644.</title>
        <authorList>
            <person name="Kim M.K."/>
        </authorList>
    </citation>
    <scope>NUCLEOTIDE SEQUENCE [LARGE SCALE GENOMIC DNA]</scope>
    <source>
        <strain evidence="2 3">KACC:17644</strain>
    </source>
</reference>
<sequence>MIPDVIWSGVIASLITISGVLISNWSNTNRLKLQLQHDAAEKTKERTATLRREVYLRTVEELVKVNTHLVGLPQLDLTKINLGDGLQGFNSAAARLQLVAEPKTAAIVNQLQAEYGELVFDLMIHLMPASNAKTDIQIADEMYLKTQMEVTRILSEMTKQNESGTPDLRTFEALQTNLAFQQTQADKFSEERNAGWIRFTESNFAFQRFLISKLRDINTKHIPVLIAIRQDLGLTGNLDEIEAQMKAQGQRMESKFDELISFFKANESAIQPTPQQQIR</sequence>
<organism evidence="2 3">
    <name type="scientific">Uliginosibacterium flavum</name>
    <dbReference type="NCBI Taxonomy" id="1396831"/>
    <lineage>
        <taxon>Bacteria</taxon>
        <taxon>Pseudomonadati</taxon>
        <taxon>Pseudomonadota</taxon>
        <taxon>Betaproteobacteria</taxon>
        <taxon>Rhodocyclales</taxon>
        <taxon>Zoogloeaceae</taxon>
        <taxon>Uliginosibacterium</taxon>
    </lineage>
</organism>
<feature type="transmembrane region" description="Helical" evidence="1">
    <location>
        <begin position="6"/>
        <end position="25"/>
    </location>
</feature>
<keyword evidence="1" id="KW-0812">Transmembrane</keyword>
<accession>A0ABV2TNB9</accession>
<comment type="caution">
    <text evidence="2">The sequence shown here is derived from an EMBL/GenBank/DDBJ whole genome shotgun (WGS) entry which is preliminary data.</text>
</comment>
<protein>
    <recommendedName>
        <fullName evidence="4">DNA recombination protein RmuC</fullName>
    </recommendedName>
</protein>
<evidence type="ECO:0000313" key="2">
    <source>
        <dbReference type="EMBL" id="MET7015404.1"/>
    </source>
</evidence>
<proteinExistence type="predicted"/>